<dbReference type="PATRIC" id="fig|1204725.3.peg.788"/>
<accession>K2R244</accession>
<proteinExistence type="inferred from homology"/>
<dbReference type="OrthoDB" id="70909at2157"/>
<evidence type="ECO:0000256" key="4">
    <source>
        <dbReference type="ARBA" id="ARBA00022691"/>
    </source>
</evidence>
<dbReference type="PROSITE" id="PS00092">
    <property type="entry name" value="N6_MTASE"/>
    <property type="match status" value="1"/>
</dbReference>
<comment type="caution">
    <text evidence="6">The sequence shown here is derived from an EMBL/GenBank/DDBJ whole genome shotgun (WGS) entry which is preliminary data.</text>
</comment>
<dbReference type="Gene3D" id="3.40.50.150">
    <property type="entry name" value="Vaccinia Virus protein VP39"/>
    <property type="match status" value="1"/>
</dbReference>
<protein>
    <submittedName>
        <fullName evidence="6">Adenine-specific DNA methylase</fullName>
    </submittedName>
</protein>
<dbReference type="AlphaFoldDB" id="K2R244"/>
<dbReference type="PRINTS" id="PR00506">
    <property type="entry name" value="D21N6MTFRASE"/>
</dbReference>
<evidence type="ECO:0000313" key="7">
    <source>
        <dbReference type="Proteomes" id="UP000007360"/>
    </source>
</evidence>
<evidence type="ECO:0000313" key="6">
    <source>
        <dbReference type="EMBL" id="EKF86598.1"/>
    </source>
</evidence>
<keyword evidence="2 6" id="KW-0489">Methyltransferase</keyword>
<feature type="domain" description="DNA methylase N-4/N-6" evidence="5">
    <location>
        <begin position="94"/>
        <end position="339"/>
    </location>
</feature>
<keyword evidence="3" id="KW-0808">Transferase</keyword>
<keyword evidence="7" id="KW-1185">Reference proteome</keyword>
<dbReference type="InterPro" id="IPR002295">
    <property type="entry name" value="N4/N6-MTase_EcoPI_Mod-like"/>
</dbReference>
<dbReference type="InterPro" id="IPR002941">
    <property type="entry name" value="DNA_methylase_N4/N6"/>
</dbReference>
<gene>
    <name evidence="6" type="ORF">A994_03918</name>
</gene>
<dbReference type="InterPro" id="IPR029063">
    <property type="entry name" value="SAM-dependent_MTases_sf"/>
</dbReference>
<dbReference type="GO" id="GO:0008170">
    <property type="term" value="F:N-methyltransferase activity"/>
    <property type="evidence" value="ECO:0007669"/>
    <property type="project" value="InterPro"/>
</dbReference>
<dbReference type="GO" id="GO:0032259">
    <property type="term" value="P:methylation"/>
    <property type="evidence" value="ECO:0007669"/>
    <property type="project" value="UniProtKB-KW"/>
</dbReference>
<evidence type="ECO:0000256" key="1">
    <source>
        <dbReference type="ARBA" id="ARBA00006594"/>
    </source>
</evidence>
<evidence type="ECO:0000256" key="2">
    <source>
        <dbReference type="ARBA" id="ARBA00022603"/>
    </source>
</evidence>
<sequence length="628" mass="71810">MSDSLVEELPKIIKQGKREAQRILEGLSKSNRITLQTNELVLPSKDSSGLFRGQIKDINSNEWFNRLIYGDNLLAMQALLAGDNNSASLRGKLDLIYIDPPYDSKADYRTKVELPDANIVQKPTVIEQFAYSDTWKHGTASYLRMMVPRLVLMRELLSEKGSIYVHIDWHVGHYLKIILDDIFGRDNFRNEIVWAYKGPSPVKSTFQKKHDVIFWYSKSNEYIFNYEDILIPYDEATLKRRGYSETTKGGIQFTGKDISEYEKGRIPNDWWDDIPSGGQISRTELVGYKTQKPQKLLNRIIKASSNEGSIIADFFAGSGTTGAVAGKLNRKWIMSDLGKPGCMITRKRMVDQDSQPFLFQSIGDYQKEQYEKSEFRTIRDLAHVIINLYGAMPFPANEGAPANAGYLKQSRTLIVVDSPSKMTGYNTLKRAQEFRNSYAGGWKKVVVLGWNFVSNIGEIITSLNDKNLEVLVIPADLLDILKTKAKYKKLIQSGKVRFSSLQYLTVKPILRAEYDKNKDKLIIEMENYVLLSPDALPLDDKNKAMLEKVITEDPLSLIEYWSIDPDYDGEVFRSKWQDYRQNIANDNDPFRVVRKAELIVPKENRKRNVCIKAVDVFGFESATVVEVE</sequence>
<dbReference type="InterPro" id="IPR002052">
    <property type="entry name" value="DNA_methylase_N6_adenine_CS"/>
</dbReference>
<organism evidence="6 7">
    <name type="scientific">Methanobacterium formicicum (strain DSM 3637 / PP1)</name>
    <dbReference type="NCBI Taxonomy" id="1204725"/>
    <lineage>
        <taxon>Archaea</taxon>
        <taxon>Methanobacteriati</taxon>
        <taxon>Methanobacteriota</taxon>
        <taxon>Methanomada group</taxon>
        <taxon>Methanobacteria</taxon>
        <taxon>Methanobacteriales</taxon>
        <taxon>Methanobacteriaceae</taxon>
        <taxon>Methanobacterium</taxon>
    </lineage>
</organism>
<dbReference type="REBASE" id="57317">
    <property type="entry name" value="M.Mfo3637ORF3918P"/>
</dbReference>
<name>K2R244_METFP</name>
<dbReference type="SUPFAM" id="SSF53335">
    <property type="entry name" value="S-adenosyl-L-methionine-dependent methyltransferases"/>
    <property type="match status" value="1"/>
</dbReference>
<comment type="similarity">
    <text evidence="1">Belongs to the N(4)/N(6)-methyltransferase family.</text>
</comment>
<dbReference type="Proteomes" id="UP000007360">
    <property type="component" value="Unassembled WGS sequence"/>
</dbReference>
<evidence type="ECO:0000256" key="3">
    <source>
        <dbReference type="ARBA" id="ARBA00022679"/>
    </source>
</evidence>
<dbReference type="GO" id="GO:0003677">
    <property type="term" value="F:DNA binding"/>
    <property type="evidence" value="ECO:0007669"/>
    <property type="project" value="InterPro"/>
</dbReference>
<dbReference type="Pfam" id="PF01555">
    <property type="entry name" value="N6_N4_Mtase"/>
    <property type="match status" value="1"/>
</dbReference>
<dbReference type="RefSeq" id="WP_004029990.1">
    <property type="nucleotide sequence ID" value="NZ_AMPO01000002.1"/>
</dbReference>
<evidence type="ECO:0000259" key="5">
    <source>
        <dbReference type="Pfam" id="PF01555"/>
    </source>
</evidence>
<dbReference type="EMBL" id="AMPO01000002">
    <property type="protein sequence ID" value="EKF86598.1"/>
    <property type="molecule type" value="Genomic_DNA"/>
</dbReference>
<reference evidence="6 7" key="1">
    <citation type="journal article" date="2012" name="J. Bacteriol.">
        <title>Draft genome sequence of Methanobacterium formicicum DSM 3637, an archaebacterium isolated from the methane producer amoeba Pelomyxa palustris.</title>
        <authorList>
            <person name="Gutierrez G."/>
        </authorList>
    </citation>
    <scope>NUCLEOTIDE SEQUENCE [LARGE SCALE GENOMIC DNA]</scope>
    <source>
        <strain evidence="7">DSM 3637 / PP1</strain>
    </source>
</reference>
<keyword evidence="4" id="KW-0949">S-adenosyl-L-methionine</keyword>